<proteinExistence type="predicted"/>
<dbReference type="AlphaFoldDB" id="A0A8S0G3M4"/>
<dbReference type="Proteomes" id="UP000467488">
    <property type="component" value="Chromosome"/>
</dbReference>
<accession>A0A8S0G3M4</accession>
<reference evidence="1 2" key="1">
    <citation type="submission" date="2020-01" db="EMBL/GenBank/DDBJ databases">
        <title>Dynamics of blaIMP-6 dissemination in carbapenem resistant Enterobacteriacea isolated from regional surveillance in Osaka, Japan.</title>
        <authorList>
            <person name="Abe R."/>
            <person name="Akeda Y."/>
            <person name="Sugawara Y."/>
            <person name="Yamamoto N."/>
            <person name="Tomono K."/>
            <person name="Takeuchi D."/>
            <person name="Kawahara R."/>
            <person name="Hamada S."/>
        </authorList>
    </citation>
    <scope>NUCLEOTIDE SEQUENCE [LARGE SCALE GENOMIC DNA]</scope>
    <source>
        <strain evidence="1 2">E300</strain>
    </source>
</reference>
<gene>
    <name evidence="1" type="ORF">EIMP300_85190</name>
</gene>
<sequence length="47" mass="5599">MDIKDYIYINNKASITHRPDYYVVRAINYVEVIAKIIQVAEQEQNKK</sequence>
<name>A0A8S0G3M4_ECOLX</name>
<dbReference type="EMBL" id="AP022360">
    <property type="protein sequence ID" value="BBU87119.1"/>
    <property type="molecule type" value="Genomic_DNA"/>
</dbReference>
<organism evidence="1 2">
    <name type="scientific">Escherichia coli</name>
    <dbReference type="NCBI Taxonomy" id="562"/>
    <lineage>
        <taxon>Bacteria</taxon>
        <taxon>Pseudomonadati</taxon>
        <taxon>Pseudomonadota</taxon>
        <taxon>Gammaproteobacteria</taxon>
        <taxon>Enterobacterales</taxon>
        <taxon>Enterobacteriaceae</taxon>
        <taxon>Escherichia</taxon>
    </lineage>
</organism>
<evidence type="ECO:0000313" key="2">
    <source>
        <dbReference type="Proteomes" id="UP000467488"/>
    </source>
</evidence>
<protein>
    <submittedName>
        <fullName evidence="1">Uncharacterized protein</fullName>
    </submittedName>
</protein>
<evidence type="ECO:0000313" key="1">
    <source>
        <dbReference type="EMBL" id="BBU87119.1"/>
    </source>
</evidence>